<evidence type="ECO:0000256" key="2">
    <source>
        <dbReference type="ARBA" id="ARBA00007922"/>
    </source>
</evidence>
<dbReference type="GO" id="GO:0120231">
    <property type="term" value="C:DNA recombinase auxiliary factor complex"/>
    <property type="evidence" value="ECO:0007669"/>
    <property type="project" value="TreeGrafter"/>
</dbReference>
<dbReference type="InterPro" id="IPR010776">
    <property type="entry name" value="Hop2_WH_dom"/>
</dbReference>
<protein>
    <submittedName>
        <fullName evidence="8">BY PROTMAP: gi|472588405|gb|EMS25877.1| Tat binding protein 1-interacting protein [Rhodosporidium toruloides NP11] gi|647396196|emb|CDR38220.1| RHTO0S03e06128g1_1 [Rhodosporidium toruloides]</fullName>
    </submittedName>
</protein>
<name>A0A0K3C8D6_RHOTO</name>
<proteinExistence type="inferred from homology"/>
<keyword evidence="3" id="KW-0233">DNA recombination</keyword>
<reference evidence="8 9" key="1">
    <citation type="submission" date="2015-07" db="EMBL/GenBank/DDBJ databases">
        <authorList>
            <person name="Cajimat M.N.B."/>
            <person name="Milazzo M.L."/>
            <person name="Fulhorst C.F."/>
        </authorList>
    </citation>
    <scope>NUCLEOTIDE SEQUENCE [LARGE SCALE GENOMIC DNA]</scope>
    <source>
        <strain evidence="8">Single colony</strain>
    </source>
</reference>
<evidence type="ECO:0000313" key="9">
    <source>
        <dbReference type="Proteomes" id="UP000199069"/>
    </source>
</evidence>
<gene>
    <name evidence="8" type="primary">FGENESH: predicted gene_1.616</name>
    <name evidence="8" type="ORF">BN2166_0006160</name>
</gene>
<dbReference type="OMA" id="QKYHREW"/>
<dbReference type="Proteomes" id="UP000199069">
    <property type="component" value="Unassembled WGS sequence"/>
</dbReference>
<evidence type="ECO:0000256" key="4">
    <source>
        <dbReference type="ARBA" id="ARBA00023242"/>
    </source>
</evidence>
<evidence type="ECO:0000313" key="8">
    <source>
        <dbReference type="EMBL" id="CTR04755.1"/>
    </source>
</evidence>
<comment type="subcellular location">
    <subcellularLocation>
        <location evidence="1">Nucleus</location>
    </subcellularLocation>
</comment>
<dbReference type="Pfam" id="PF07106">
    <property type="entry name" value="WHD_TBPIP"/>
    <property type="match status" value="1"/>
</dbReference>
<feature type="domain" description="Homologous-pairing protein 2 winged helix" evidence="7">
    <location>
        <begin position="35"/>
        <end position="89"/>
    </location>
</feature>
<keyword evidence="5" id="KW-0469">Meiosis</keyword>
<evidence type="ECO:0000256" key="5">
    <source>
        <dbReference type="ARBA" id="ARBA00023254"/>
    </source>
</evidence>
<dbReference type="STRING" id="5286.A0A0K3C8D6"/>
<keyword evidence="9" id="KW-1185">Reference proteome</keyword>
<evidence type="ECO:0000259" key="7">
    <source>
        <dbReference type="Pfam" id="PF07106"/>
    </source>
</evidence>
<keyword evidence="6" id="KW-0175">Coiled coil</keyword>
<dbReference type="GO" id="GO:0010774">
    <property type="term" value="P:meiotic strand invasion involved in reciprocal meiotic recombination"/>
    <property type="evidence" value="ECO:0007669"/>
    <property type="project" value="TreeGrafter"/>
</dbReference>
<accession>A0A0K3C8D6</accession>
<dbReference type="GO" id="GO:0000709">
    <property type="term" value="P:meiotic joint molecule formation"/>
    <property type="evidence" value="ECO:0007669"/>
    <property type="project" value="TreeGrafter"/>
</dbReference>
<organism evidence="8 9">
    <name type="scientific">Rhodotorula toruloides</name>
    <name type="common">Yeast</name>
    <name type="synonym">Rhodosporidium toruloides</name>
    <dbReference type="NCBI Taxonomy" id="5286"/>
    <lineage>
        <taxon>Eukaryota</taxon>
        <taxon>Fungi</taxon>
        <taxon>Dikarya</taxon>
        <taxon>Basidiomycota</taxon>
        <taxon>Pucciniomycotina</taxon>
        <taxon>Microbotryomycetes</taxon>
        <taxon>Sporidiobolales</taxon>
        <taxon>Sporidiobolaceae</taxon>
        <taxon>Rhodotorula</taxon>
    </lineage>
</organism>
<dbReference type="PANTHER" id="PTHR15938">
    <property type="entry name" value="TBP-1 INTERACTING PROTEIN"/>
    <property type="match status" value="1"/>
</dbReference>
<evidence type="ECO:0000256" key="1">
    <source>
        <dbReference type="ARBA" id="ARBA00004123"/>
    </source>
</evidence>
<dbReference type="PANTHER" id="PTHR15938:SF0">
    <property type="entry name" value="HOMOLOGOUS-PAIRING PROTEIN 2 HOMOLOG"/>
    <property type="match status" value="1"/>
</dbReference>
<comment type="similarity">
    <text evidence="2">Belongs to the HOP2 family.</text>
</comment>
<sequence>MPPKEKVVSAKGDEAEELVSRPLLSLDLLLRSLEVLSYLIEQNRPYGATDISANLKNRVSKPQTQKALASLFEKGEIGAKTFGKTTVYCPLQKDEDPNEAADGGENLDAQIKALREEEEKLKEEVKVLAVRKAEALKTPRNSDLSGLVASLEAKCASLTQAIAARRAAASSASSNPSATLSASALSALSAQYTSLLTLALKRRKICLDIEGMLMEGFDKKKGQEEEVWEEVGGEFGGEEEEETWKMVKKVEEVEKEMKRKAKMAAAAAK</sequence>
<keyword evidence="4" id="KW-0539">Nucleus</keyword>
<dbReference type="AlphaFoldDB" id="A0A0K3C8D6"/>
<dbReference type="GO" id="GO:0120230">
    <property type="term" value="F:recombinase activator activity"/>
    <property type="evidence" value="ECO:0007669"/>
    <property type="project" value="TreeGrafter"/>
</dbReference>
<dbReference type="GO" id="GO:0000794">
    <property type="term" value="C:condensed nuclear chromosome"/>
    <property type="evidence" value="ECO:0007669"/>
    <property type="project" value="TreeGrafter"/>
</dbReference>
<dbReference type="GO" id="GO:0003690">
    <property type="term" value="F:double-stranded DNA binding"/>
    <property type="evidence" value="ECO:0007669"/>
    <property type="project" value="TreeGrafter"/>
</dbReference>
<dbReference type="InterPro" id="IPR036388">
    <property type="entry name" value="WH-like_DNA-bd_sf"/>
</dbReference>
<dbReference type="EMBL" id="CWKI01000001">
    <property type="protein sequence ID" value="CTR04755.1"/>
    <property type="molecule type" value="Genomic_DNA"/>
</dbReference>
<evidence type="ECO:0000256" key="3">
    <source>
        <dbReference type="ARBA" id="ARBA00023172"/>
    </source>
</evidence>
<evidence type="ECO:0000256" key="6">
    <source>
        <dbReference type="SAM" id="Coils"/>
    </source>
</evidence>
<dbReference type="GO" id="GO:0007129">
    <property type="term" value="P:homologous chromosome pairing at meiosis"/>
    <property type="evidence" value="ECO:0007669"/>
    <property type="project" value="TreeGrafter"/>
</dbReference>
<dbReference type="Gene3D" id="1.10.10.10">
    <property type="entry name" value="Winged helix-like DNA-binding domain superfamily/Winged helix DNA-binding domain"/>
    <property type="match status" value="1"/>
</dbReference>
<feature type="coiled-coil region" evidence="6">
    <location>
        <begin position="104"/>
        <end position="131"/>
    </location>
</feature>